<gene>
    <name evidence="9" type="ORF">QPX23_04485</name>
</gene>
<dbReference type="InterPro" id="IPR000620">
    <property type="entry name" value="EamA_dom"/>
</dbReference>
<protein>
    <submittedName>
        <fullName evidence="9">EamA family transporter</fullName>
    </submittedName>
</protein>
<feature type="transmembrane region" description="Helical" evidence="7">
    <location>
        <begin position="93"/>
        <end position="111"/>
    </location>
</feature>
<evidence type="ECO:0000259" key="8">
    <source>
        <dbReference type="Pfam" id="PF00892"/>
    </source>
</evidence>
<reference evidence="9 10" key="1">
    <citation type="submission" date="2023-05" db="EMBL/GenBank/DDBJ databases">
        <title>Metabolic capabilities are highly conserved among human nasal-associated Corynebacterium species in pangenomic analyses.</title>
        <authorList>
            <person name="Tran T.H."/>
            <person name="Roberts A.Q."/>
            <person name="Escapa I.F."/>
            <person name="Gao W."/>
            <person name="Conlan S."/>
            <person name="Kong H."/>
            <person name="Segre J.A."/>
            <person name="Kelly M.S."/>
            <person name="Lemon K.P."/>
        </authorList>
    </citation>
    <scope>NUCLEOTIDE SEQUENCE [LARGE SCALE GENOMIC DNA]</scope>
    <source>
        <strain evidence="9 10">KPL3772</strain>
    </source>
</reference>
<feature type="transmembrane region" description="Helical" evidence="7">
    <location>
        <begin position="37"/>
        <end position="55"/>
    </location>
</feature>
<keyword evidence="5 7" id="KW-0472">Membrane</keyword>
<keyword evidence="4 7" id="KW-1133">Transmembrane helix</keyword>
<name>A0ABT7FVH5_9CORY</name>
<feature type="transmembrane region" description="Helical" evidence="7">
    <location>
        <begin position="144"/>
        <end position="162"/>
    </location>
</feature>
<feature type="transmembrane region" description="Helical" evidence="7">
    <location>
        <begin position="234"/>
        <end position="254"/>
    </location>
</feature>
<evidence type="ECO:0000256" key="7">
    <source>
        <dbReference type="SAM" id="Phobius"/>
    </source>
</evidence>
<comment type="similarity">
    <text evidence="2">Belongs to the EamA transporter family.</text>
</comment>
<evidence type="ECO:0000256" key="3">
    <source>
        <dbReference type="ARBA" id="ARBA00022692"/>
    </source>
</evidence>
<evidence type="ECO:0000256" key="1">
    <source>
        <dbReference type="ARBA" id="ARBA00004141"/>
    </source>
</evidence>
<feature type="transmembrane region" description="Helical" evidence="7">
    <location>
        <begin position="204"/>
        <end position="222"/>
    </location>
</feature>
<dbReference type="SUPFAM" id="SSF103481">
    <property type="entry name" value="Multidrug resistance efflux transporter EmrE"/>
    <property type="match status" value="2"/>
</dbReference>
<sequence>MASSANPISVLCIIGSCISLQLGSALAVKLFDDGGTWGTSAVRLLVAAVVLLAITRPRVHEWNRQQWAGVLGLGLSLGLMNGFFYAGIDLVPLGPAVTIEFLGPLLLAAFLSRSLRDGICVVLAMTGMALLGLDAFNGNPLNPLGVAFLLGAALFWAIYILANKNAGALVPGQGGLAVAFVVGGVAMLPMGADGAWNLVTSTDTLWFAIGTGILGSLVPYSLELIALRGLAPNVFSILISLEPVFAAFFGWLLLAQNISTLKLVAIGVVITASVVQTVGTGGSGADGAPRSKLKKLQDVGRKVVPRRRHSD</sequence>
<evidence type="ECO:0000313" key="10">
    <source>
        <dbReference type="Proteomes" id="UP001239759"/>
    </source>
</evidence>
<dbReference type="InterPro" id="IPR037185">
    <property type="entry name" value="EmrE-like"/>
</dbReference>
<feature type="region of interest" description="Disordered" evidence="6">
    <location>
        <begin position="281"/>
        <end position="311"/>
    </location>
</feature>
<feature type="transmembrane region" description="Helical" evidence="7">
    <location>
        <begin position="260"/>
        <end position="285"/>
    </location>
</feature>
<feature type="transmembrane region" description="Helical" evidence="7">
    <location>
        <begin position="67"/>
        <end position="87"/>
    </location>
</feature>
<proteinExistence type="inferred from homology"/>
<dbReference type="Pfam" id="PF00892">
    <property type="entry name" value="EamA"/>
    <property type="match status" value="1"/>
</dbReference>
<dbReference type="Proteomes" id="UP001239759">
    <property type="component" value="Unassembled WGS sequence"/>
</dbReference>
<keyword evidence="10" id="KW-1185">Reference proteome</keyword>
<organism evidence="9 10">
    <name type="scientific">Corynebacterium pseudodiphtheriticum</name>
    <dbReference type="NCBI Taxonomy" id="37637"/>
    <lineage>
        <taxon>Bacteria</taxon>
        <taxon>Bacillati</taxon>
        <taxon>Actinomycetota</taxon>
        <taxon>Actinomycetes</taxon>
        <taxon>Mycobacteriales</taxon>
        <taxon>Corynebacteriaceae</taxon>
        <taxon>Corynebacterium</taxon>
    </lineage>
</organism>
<evidence type="ECO:0000313" key="9">
    <source>
        <dbReference type="EMBL" id="MDK4289989.1"/>
    </source>
</evidence>
<evidence type="ECO:0000256" key="5">
    <source>
        <dbReference type="ARBA" id="ARBA00023136"/>
    </source>
</evidence>
<feature type="transmembrane region" description="Helical" evidence="7">
    <location>
        <begin position="174"/>
        <end position="192"/>
    </location>
</feature>
<evidence type="ECO:0000256" key="6">
    <source>
        <dbReference type="SAM" id="MobiDB-lite"/>
    </source>
</evidence>
<comment type="caution">
    <text evidence="9">The sequence shown here is derived from an EMBL/GenBank/DDBJ whole genome shotgun (WGS) entry which is preliminary data.</text>
</comment>
<dbReference type="PANTHER" id="PTHR32322">
    <property type="entry name" value="INNER MEMBRANE TRANSPORTER"/>
    <property type="match status" value="1"/>
</dbReference>
<evidence type="ECO:0000256" key="2">
    <source>
        <dbReference type="ARBA" id="ARBA00007362"/>
    </source>
</evidence>
<dbReference type="PANTHER" id="PTHR32322:SF2">
    <property type="entry name" value="EAMA DOMAIN-CONTAINING PROTEIN"/>
    <property type="match status" value="1"/>
</dbReference>
<feature type="domain" description="EamA" evidence="8">
    <location>
        <begin position="144"/>
        <end position="274"/>
    </location>
</feature>
<dbReference type="EMBL" id="JASNUQ010000005">
    <property type="protein sequence ID" value="MDK4289989.1"/>
    <property type="molecule type" value="Genomic_DNA"/>
</dbReference>
<keyword evidence="3 7" id="KW-0812">Transmembrane</keyword>
<dbReference type="InterPro" id="IPR050638">
    <property type="entry name" value="AA-Vitamin_Transporters"/>
</dbReference>
<comment type="subcellular location">
    <subcellularLocation>
        <location evidence="1">Membrane</location>
        <topology evidence="1">Multi-pass membrane protein</topology>
    </subcellularLocation>
</comment>
<dbReference type="RefSeq" id="WP_284587735.1">
    <property type="nucleotide sequence ID" value="NZ_JASNUQ010000005.1"/>
</dbReference>
<accession>A0ABT7FVH5</accession>
<feature type="transmembrane region" description="Helical" evidence="7">
    <location>
        <begin position="118"/>
        <end position="138"/>
    </location>
</feature>
<evidence type="ECO:0000256" key="4">
    <source>
        <dbReference type="ARBA" id="ARBA00022989"/>
    </source>
</evidence>